<dbReference type="Gene3D" id="1.10.150.130">
    <property type="match status" value="1"/>
</dbReference>
<dbReference type="InterPro" id="IPR025269">
    <property type="entry name" value="SAM-like_dom"/>
</dbReference>
<evidence type="ECO:0000259" key="4">
    <source>
        <dbReference type="PROSITE" id="PS51898"/>
    </source>
</evidence>
<keyword evidence="2" id="KW-0238">DNA-binding</keyword>
<dbReference type="CDD" id="cd01185">
    <property type="entry name" value="INTN1_C_like"/>
    <property type="match status" value="1"/>
</dbReference>
<dbReference type="InterPro" id="IPR010998">
    <property type="entry name" value="Integrase_recombinase_N"/>
</dbReference>
<dbReference type="PROSITE" id="PS51898">
    <property type="entry name" value="TYR_RECOMBINASE"/>
    <property type="match status" value="1"/>
</dbReference>
<dbReference type="InterPro" id="IPR002104">
    <property type="entry name" value="Integrase_catalytic"/>
</dbReference>
<dbReference type="SUPFAM" id="SSF56349">
    <property type="entry name" value="DNA breaking-rejoining enzymes"/>
    <property type="match status" value="1"/>
</dbReference>
<dbReference type="Pfam" id="PF17293">
    <property type="entry name" value="Arm-DNA-bind_5"/>
    <property type="match status" value="1"/>
</dbReference>
<organism evidence="5 6">
    <name type="scientific">Algoriphagus pacificus</name>
    <dbReference type="NCBI Taxonomy" id="2811234"/>
    <lineage>
        <taxon>Bacteria</taxon>
        <taxon>Pseudomonadati</taxon>
        <taxon>Bacteroidota</taxon>
        <taxon>Cytophagia</taxon>
        <taxon>Cytophagales</taxon>
        <taxon>Cyclobacteriaceae</taxon>
        <taxon>Algoriphagus</taxon>
    </lineage>
</organism>
<name>A0ABS3CLA6_9BACT</name>
<protein>
    <submittedName>
        <fullName evidence="5">Site-specific integrase</fullName>
    </submittedName>
</protein>
<gene>
    <name evidence="5" type="ORF">J0A69_17740</name>
</gene>
<proteinExistence type="inferred from homology"/>
<dbReference type="Pfam" id="PF13102">
    <property type="entry name" value="Phage_int_SAM_5"/>
    <property type="match status" value="1"/>
</dbReference>
<evidence type="ECO:0000256" key="1">
    <source>
        <dbReference type="ARBA" id="ARBA00008857"/>
    </source>
</evidence>
<sequence>MEATVKFILRHDLENKKGEQPLMLVIHLAGQRKVISTGIKLIPNLWSADKQEIKDITVKQKTLLEKQFSDAVPQKSILIQYQDELLRLRNQIRQIEENFRLNEIPYNLEMLVEKIKESKKPLIKKTERTDLVFDFIDKYIEENELSRVKGSMVVYKSLKKHLKNFQDERRSPIRFEDMDYSFMQSFQNFLIKWKEVNPETGYVHTLYNISIAKQLSTLKTFLGYAIIKGINVNNGYKTFKIKREKLEVIALNQKEFDSLYELDLKSNKRLDQVRDIFLFSCVTGYRYSDLRQLKREHIKNDEIRLTTTKTKEPLVVPLTRISKEILKKYEDMISPIPMISNQKLNKYVKEVCKLAEINDPVEIIRFKGAKRYASLHPKHELVSAHTGRKTFVTLSLAKGIPAEVVMKITGHSDYKSFKRYVEVDEDRKRNAMSLAWD</sequence>
<dbReference type="InterPro" id="IPR035386">
    <property type="entry name" value="Arm-DNA-bind_5"/>
</dbReference>
<comment type="similarity">
    <text evidence="1">Belongs to the 'phage' integrase family.</text>
</comment>
<dbReference type="Pfam" id="PF00589">
    <property type="entry name" value="Phage_integrase"/>
    <property type="match status" value="1"/>
</dbReference>
<dbReference type="Gene3D" id="1.10.443.10">
    <property type="entry name" value="Intergrase catalytic core"/>
    <property type="match status" value="1"/>
</dbReference>
<reference evidence="5 6" key="1">
    <citation type="submission" date="2021-03" db="EMBL/GenBank/DDBJ databases">
        <title>novel species isolated from a fishpond in China.</title>
        <authorList>
            <person name="Lu H."/>
            <person name="Cai Z."/>
        </authorList>
    </citation>
    <scope>NUCLEOTIDE SEQUENCE [LARGE SCALE GENOMIC DNA]</scope>
    <source>
        <strain evidence="5 6">YJ13C</strain>
    </source>
</reference>
<accession>A0ABS3CLA6</accession>
<dbReference type="EMBL" id="JAFKCU010000005">
    <property type="protein sequence ID" value="MBN7817286.1"/>
    <property type="molecule type" value="Genomic_DNA"/>
</dbReference>
<dbReference type="PANTHER" id="PTHR30349">
    <property type="entry name" value="PHAGE INTEGRASE-RELATED"/>
    <property type="match status" value="1"/>
</dbReference>
<evidence type="ECO:0000313" key="5">
    <source>
        <dbReference type="EMBL" id="MBN7817286.1"/>
    </source>
</evidence>
<keyword evidence="3" id="KW-0233">DNA recombination</keyword>
<dbReference type="InterPro" id="IPR011010">
    <property type="entry name" value="DNA_brk_join_enz"/>
</dbReference>
<evidence type="ECO:0000256" key="3">
    <source>
        <dbReference type="ARBA" id="ARBA00023172"/>
    </source>
</evidence>
<evidence type="ECO:0000313" key="6">
    <source>
        <dbReference type="Proteomes" id="UP000664480"/>
    </source>
</evidence>
<dbReference type="InterPro" id="IPR013762">
    <property type="entry name" value="Integrase-like_cat_sf"/>
</dbReference>
<dbReference type="Proteomes" id="UP000664480">
    <property type="component" value="Unassembled WGS sequence"/>
</dbReference>
<evidence type="ECO:0000256" key="2">
    <source>
        <dbReference type="ARBA" id="ARBA00023125"/>
    </source>
</evidence>
<keyword evidence="6" id="KW-1185">Reference proteome</keyword>
<dbReference type="RefSeq" id="WP_206587961.1">
    <property type="nucleotide sequence ID" value="NZ_JAFKCU010000005.1"/>
</dbReference>
<comment type="caution">
    <text evidence="5">The sequence shown here is derived from an EMBL/GenBank/DDBJ whole genome shotgun (WGS) entry which is preliminary data.</text>
</comment>
<feature type="domain" description="Tyr recombinase" evidence="4">
    <location>
        <begin position="246"/>
        <end position="433"/>
    </location>
</feature>
<dbReference type="InterPro" id="IPR050090">
    <property type="entry name" value="Tyrosine_recombinase_XerCD"/>
</dbReference>
<dbReference type="PANTHER" id="PTHR30349:SF64">
    <property type="entry name" value="PROPHAGE INTEGRASE INTD-RELATED"/>
    <property type="match status" value="1"/>
</dbReference>